<dbReference type="RefSeq" id="WP_117002090.1">
    <property type="nucleotide sequence ID" value="NZ_BMJS01000005.1"/>
</dbReference>
<organism evidence="7 8">
    <name type="scientific">Cysteiniphilum litorale</name>
    <dbReference type="NCBI Taxonomy" id="2056700"/>
    <lineage>
        <taxon>Bacteria</taxon>
        <taxon>Pseudomonadati</taxon>
        <taxon>Pseudomonadota</taxon>
        <taxon>Gammaproteobacteria</taxon>
        <taxon>Thiotrichales</taxon>
        <taxon>Fastidiosibacteraceae</taxon>
        <taxon>Cysteiniphilum</taxon>
    </lineage>
</organism>
<dbReference type="NCBIfam" id="TIGR04085">
    <property type="entry name" value="rSAM_more_4Fe4S"/>
    <property type="match status" value="1"/>
</dbReference>
<dbReference type="InterPro" id="IPR007197">
    <property type="entry name" value="rSAM"/>
</dbReference>
<evidence type="ECO:0000256" key="1">
    <source>
        <dbReference type="ARBA" id="ARBA00001966"/>
    </source>
</evidence>
<dbReference type="PANTHER" id="PTHR43273">
    <property type="entry name" value="ANAEROBIC SULFATASE-MATURATING ENZYME HOMOLOG ASLB-RELATED"/>
    <property type="match status" value="1"/>
</dbReference>
<keyword evidence="2" id="KW-0949">S-adenosyl-L-methionine</keyword>
<dbReference type="InterPro" id="IPR013785">
    <property type="entry name" value="Aldolase_TIM"/>
</dbReference>
<dbReference type="EMBL" id="BMJS01000005">
    <property type="protein sequence ID" value="GGF92630.1"/>
    <property type="molecule type" value="Genomic_DNA"/>
</dbReference>
<dbReference type="GO" id="GO:0016491">
    <property type="term" value="F:oxidoreductase activity"/>
    <property type="evidence" value="ECO:0007669"/>
    <property type="project" value="InterPro"/>
</dbReference>
<dbReference type="Gene3D" id="3.20.20.70">
    <property type="entry name" value="Aldolase class I"/>
    <property type="match status" value="1"/>
</dbReference>
<comment type="similarity">
    <text evidence="6">Belongs to the radical SAM superfamily. Anaerobic sulfatase-maturating enzyme family.</text>
</comment>
<dbReference type="InterPro" id="IPR058240">
    <property type="entry name" value="rSAM_sf"/>
</dbReference>
<keyword evidence="8" id="KW-1185">Reference proteome</keyword>
<dbReference type="AlphaFoldDB" id="A0A8J2Z2W6"/>
<dbReference type="SFLD" id="SFLDS00029">
    <property type="entry name" value="Radical_SAM"/>
    <property type="match status" value="1"/>
</dbReference>
<gene>
    <name evidence="7" type="ORF">GCM10010995_07240</name>
</gene>
<evidence type="ECO:0000256" key="3">
    <source>
        <dbReference type="ARBA" id="ARBA00022723"/>
    </source>
</evidence>
<evidence type="ECO:0000256" key="4">
    <source>
        <dbReference type="ARBA" id="ARBA00023004"/>
    </source>
</evidence>
<keyword evidence="3" id="KW-0479">Metal-binding</keyword>
<protein>
    <recommendedName>
        <fullName evidence="9">Radical SAM protein</fullName>
    </recommendedName>
</protein>
<accession>A0A8J2Z2W6</accession>
<sequence>MIISYFKLSNYCNVGCSMCYIPQEDRHDKTKMSEETLRDAIRTTVEYAKRVNKSQILIVLHGGEVLSLSVHYLKKSFEFLETELSKSNLSYGFAVQSSLIPLKQTHIPVLKKYIRSIGSSMDFTGRTINGSNEAYKKLWLDKVDLARSNNLSVHPITVPNKNECDNITPVIDFFMAHGFKSINFERYNTFGTHIPTDDAPTNQDYSNMLIDAFDYVVKDNKSIVIRQIYEALTGVIKGKSAGRWGTTCMQDFLVFNPDGKINACPDKIDSEPAYSYAKFSVDKLMSSKVRQFWLKQSRLHHPHHNCMQCEFRHFCRSGCPITSNKQIDDVCSGYKPFLKHIQAFIKSEPQKVKEYMNLCKTIY</sequence>
<dbReference type="InterPro" id="IPR023885">
    <property type="entry name" value="4Fe4S-binding_SPASM_dom"/>
</dbReference>
<evidence type="ECO:0000256" key="5">
    <source>
        <dbReference type="ARBA" id="ARBA00023014"/>
    </source>
</evidence>
<keyword evidence="5" id="KW-0411">Iron-sulfur</keyword>
<dbReference type="Proteomes" id="UP000636949">
    <property type="component" value="Unassembled WGS sequence"/>
</dbReference>
<dbReference type="SFLD" id="SFLDG01067">
    <property type="entry name" value="SPASM/twitch_domain_containing"/>
    <property type="match status" value="1"/>
</dbReference>
<evidence type="ECO:0000313" key="7">
    <source>
        <dbReference type="EMBL" id="GGF92630.1"/>
    </source>
</evidence>
<dbReference type="CDD" id="cd01335">
    <property type="entry name" value="Radical_SAM"/>
    <property type="match status" value="1"/>
</dbReference>
<comment type="cofactor">
    <cofactor evidence="1">
        <name>[4Fe-4S] cluster</name>
        <dbReference type="ChEBI" id="CHEBI:49883"/>
    </cofactor>
</comment>
<evidence type="ECO:0000256" key="2">
    <source>
        <dbReference type="ARBA" id="ARBA00022691"/>
    </source>
</evidence>
<keyword evidence="4" id="KW-0408">Iron</keyword>
<dbReference type="SUPFAM" id="SSF102114">
    <property type="entry name" value="Radical SAM enzymes"/>
    <property type="match status" value="1"/>
</dbReference>
<evidence type="ECO:0008006" key="9">
    <source>
        <dbReference type="Google" id="ProtNLM"/>
    </source>
</evidence>
<evidence type="ECO:0000256" key="6">
    <source>
        <dbReference type="ARBA" id="ARBA00023601"/>
    </source>
</evidence>
<dbReference type="InterPro" id="IPR023867">
    <property type="entry name" value="Sulphatase_maturase_rSAM"/>
</dbReference>
<reference evidence="7" key="1">
    <citation type="journal article" date="2014" name="Int. J. Syst. Evol. Microbiol.">
        <title>Complete genome sequence of Corynebacterium casei LMG S-19264T (=DSM 44701T), isolated from a smear-ripened cheese.</title>
        <authorList>
            <consortium name="US DOE Joint Genome Institute (JGI-PGF)"/>
            <person name="Walter F."/>
            <person name="Albersmeier A."/>
            <person name="Kalinowski J."/>
            <person name="Ruckert C."/>
        </authorList>
    </citation>
    <scope>NUCLEOTIDE SEQUENCE</scope>
    <source>
        <strain evidence="7">CGMCC 1.15758</strain>
    </source>
</reference>
<proteinExistence type="inferred from homology"/>
<dbReference type="GO" id="GO:0051536">
    <property type="term" value="F:iron-sulfur cluster binding"/>
    <property type="evidence" value="ECO:0007669"/>
    <property type="project" value="UniProtKB-KW"/>
</dbReference>
<evidence type="ECO:0000313" key="8">
    <source>
        <dbReference type="Proteomes" id="UP000636949"/>
    </source>
</evidence>
<dbReference type="GO" id="GO:0046872">
    <property type="term" value="F:metal ion binding"/>
    <property type="evidence" value="ECO:0007669"/>
    <property type="project" value="UniProtKB-KW"/>
</dbReference>
<name>A0A8J2Z2W6_9GAMM</name>
<dbReference type="PANTHER" id="PTHR43273:SF3">
    <property type="entry name" value="ANAEROBIC SULFATASE-MATURATING ENZYME HOMOLOG ASLB-RELATED"/>
    <property type="match status" value="1"/>
</dbReference>
<reference evidence="7" key="2">
    <citation type="submission" date="2020-09" db="EMBL/GenBank/DDBJ databases">
        <authorList>
            <person name="Sun Q."/>
            <person name="Zhou Y."/>
        </authorList>
    </citation>
    <scope>NUCLEOTIDE SEQUENCE</scope>
    <source>
        <strain evidence="7">CGMCC 1.15758</strain>
    </source>
</reference>
<dbReference type="OrthoDB" id="5619904at2"/>
<comment type="caution">
    <text evidence="7">The sequence shown here is derived from an EMBL/GenBank/DDBJ whole genome shotgun (WGS) entry which is preliminary data.</text>
</comment>